<proteinExistence type="predicted"/>
<reference evidence="2" key="1">
    <citation type="submission" date="2025-08" db="UniProtKB">
        <authorList>
            <consortium name="Ensembl"/>
        </authorList>
    </citation>
    <scope>IDENTIFICATION</scope>
</reference>
<dbReference type="GO" id="GO:0016579">
    <property type="term" value="P:protein deubiquitination"/>
    <property type="evidence" value="ECO:0007669"/>
    <property type="project" value="UniProtKB-ARBA"/>
</dbReference>
<dbReference type="Pfam" id="PF08969">
    <property type="entry name" value="USP8_dimer"/>
    <property type="match status" value="1"/>
</dbReference>
<name>A0A3B4BHV0_9GOBI</name>
<feature type="domain" description="USP8 dimerisation" evidence="1">
    <location>
        <begin position="8"/>
        <end position="114"/>
    </location>
</feature>
<accession>A0A3B4BHV0</accession>
<organism evidence="2 3">
    <name type="scientific">Periophthalmus magnuspinnatus</name>
    <dbReference type="NCBI Taxonomy" id="409849"/>
    <lineage>
        <taxon>Eukaryota</taxon>
        <taxon>Metazoa</taxon>
        <taxon>Chordata</taxon>
        <taxon>Craniata</taxon>
        <taxon>Vertebrata</taxon>
        <taxon>Euteleostomi</taxon>
        <taxon>Actinopterygii</taxon>
        <taxon>Neopterygii</taxon>
        <taxon>Teleostei</taxon>
        <taxon>Neoteleostei</taxon>
        <taxon>Acanthomorphata</taxon>
        <taxon>Gobiaria</taxon>
        <taxon>Gobiiformes</taxon>
        <taxon>Gobioidei</taxon>
        <taxon>Gobiidae</taxon>
        <taxon>Oxudercinae</taxon>
        <taxon>Periophthalmus</taxon>
    </lineage>
</organism>
<dbReference type="Gene3D" id="1.20.58.80">
    <property type="entry name" value="Phosphotransferase system, lactose/cellobiose-type IIA subunit"/>
    <property type="match status" value="1"/>
</dbReference>
<evidence type="ECO:0000313" key="2">
    <source>
        <dbReference type="Ensembl" id="ENSPMGP00000029473.1"/>
    </source>
</evidence>
<reference evidence="2" key="2">
    <citation type="submission" date="2025-09" db="UniProtKB">
        <authorList>
            <consortium name="Ensembl"/>
        </authorList>
    </citation>
    <scope>IDENTIFICATION</scope>
</reference>
<dbReference type="FunFam" id="1.20.58.80:FF:000011">
    <property type="entry name" value="Ubiquitin carboxyl-terminal hydrolase 8"/>
    <property type="match status" value="1"/>
</dbReference>
<protein>
    <recommendedName>
        <fullName evidence="1">USP8 dimerisation domain-containing protein</fullName>
    </recommendedName>
</protein>
<evidence type="ECO:0000259" key="1">
    <source>
        <dbReference type="Pfam" id="PF08969"/>
    </source>
</evidence>
<dbReference type="Ensembl" id="ENSPMGT00000031369.1">
    <property type="protein sequence ID" value="ENSPMGP00000029473.1"/>
    <property type="gene ID" value="ENSPMGG00000023708.1"/>
</dbReference>
<keyword evidence="3" id="KW-1185">Reference proteome</keyword>
<evidence type="ECO:0000313" key="3">
    <source>
        <dbReference type="Proteomes" id="UP000261520"/>
    </source>
</evidence>
<dbReference type="InterPro" id="IPR015063">
    <property type="entry name" value="USP8_dimer"/>
</dbReference>
<dbReference type="SUPFAM" id="SSF140856">
    <property type="entry name" value="USP8 N-terminal domain-like"/>
    <property type="match status" value="1"/>
</dbReference>
<dbReference type="AlphaFoldDB" id="A0A3B4BHV0"/>
<dbReference type="Proteomes" id="UP000261520">
    <property type="component" value="Unplaced"/>
</dbReference>
<sequence length="132" mass="15327">MPAVSTSPKDLYLSTSLGDLNKKAEVKPDKITTRSYIQSACKLFKAAEECRLDRDEEKAYVFYMKYLTIYDVVKKRPDFKQQQDFFMTMLGPNSIKKAIEEAEKLSESLKLRYVSHASLKKNKKPHKKHKSD</sequence>